<name>A0A8X6FDJ0_TRICU</name>
<dbReference type="Proteomes" id="UP000887116">
    <property type="component" value="Unassembled WGS sequence"/>
</dbReference>
<keyword evidence="2" id="KW-1185">Reference proteome</keyword>
<evidence type="ECO:0000313" key="1">
    <source>
        <dbReference type="EMBL" id="GFQ77152.1"/>
    </source>
</evidence>
<organism evidence="1 2">
    <name type="scientific">Trichonephila clavata</name>
    <name type="common">Joro spider</name>
    <name type="synonym">Nephila clavata</name>
    <dbReference type="NCBI Taxonomy" id="2740835"/>
    <lineage>
        <taxon>Eukaryota</taxon>
        <taxon>Metazoa</taxon>
        <taxon>Ecdysozoa</taxon>
        <taxon>Arthropoda</taxon>
        <taxon>Chelicerata</taxon>
        <taxon>Arachnida</taxon>
        <taxon>Araneae</taxon>
        <taxon>Araneomorphae</taxon>
        <taxon>Entelegynae</taxon>
        <taxon>Araneoidea</taxon>
        <taxon>Nephilidae</taxon>
        <taxon>Trichonephila</taxon>
    </lineage>
</organism>
<accession>A0A8X6FDJ0</accession>
<dbReference type="EMBL" id="BMAO01021746">
    <property type="protein sequence ID" value="GFQ77152.1"/>
    <property type="molecule type" value="Genomic_DNA"/>
</dbReference>
<protein>
    <submittedName>
        <fullName evidence="1">Uncharacterized protein</fullName>
    </submittedName>
</protein>
<comment type="caution">
    <text evidence="1">The sequence shown here is derived from an EMBL/GenBank/DDBJ whole genome shotgun (WGS) entry which is preliminary data.</text>
</comment>
<proteinExistence type="predicted"/>
<gene>
    <name evidence="1" type="ORF">TNCT_671281</name>
</gene>
<sequence>MSKSILNLAKFHLKVCKSIRRGGRGVNLHNNIYIIRWDRHHYGKPPERLGSSVSCNGSTDLSVQPRDTFNIPAERYSVIFYLSNGDIEWAILLGQ</sequence>
<reference evidence="1" key="1">
    <citation type="submission" date="2020-07" db="EMBL/GenBank/DDBJ databases">
        <title>Multicomponent nature underlies the extraordinary mechanical properties of spider dragline silk.</title>
        <authorList>
            <person name="Kono N."/>
            <person name="Nakamura H."/>
            <person name="Mori M."/>
            <person name="Yoshida Y."/>
            <person name="Ohtoshi R."/>
            <person name="Malay A.D."/>
            <person name="Moran D.A.P."/>
            <person name="Tomita M."/>
            <person name="Numata K."/>
            <person name="Arakawa K."/>
        </authorList>
    </citation>
    <scope>NUCLEOTIDE SEQUENCE</scope>
</reference>
<evidence type="ECO:0000313" key="2">
    <source>
        <dbReference type="Proteomes" id="UP000887116"/>
    </source>
</evidence>
<dbReference type="AlphaFoldDB" id="A0A8X6FDJ0"/>